<dbReference type="Gene3D" id="3.90.1530.30">
    <property type="match status" value="1"/>
</dbReference>
<dbReference type="SUPFAM" id="SSF110849">
    <property type="entry name" value="ParB/Sulfiredoxin"/>
    <property type="match status" value="1"/>
</dbReference>
<organism evidence="5 6">
    <name type="scientific">Candidatus Colwellbacteria bacterium RIFCSPLOWO2_02_FULL_45_11</name>
    <dbReference type="NCBI Taxonomy" id="1797692"/>
    <lineage>
        <taxon>Bacteria</taxon>
        <taxon>Candidatus Colwelliibacteriota</taxon>
    </lineage>
</organism>
<dbReference type="InterPro" id="IPR057240">
    <property type="entry name" value="ParB_dimer_C"/>
</dbReference>
<comment type="similarity">
    <text evidence="1">Belongs to the ParB family.</text>
</comment>
<reference evidence="5 6" key="1">
    <citation type="journal article" date="2016" name="Nat. Commun.">
        <title>Thousands of microbial genomes shed light on interconnected biogeochemical processes in an aquifer system.</title>
        <authorList>
            <person name="Anantharaman K."/>
            <person name="Brown C.T."/>
            <person name="Hug L.A."/>
            <person name="Sharon I."/>
            <person name="Castelle C.J."/>
            <person name="Probst A.J."/>
            <person name="Thomas B.C."/>
            <person name="Singh A."/>
            <person name="Wilkins M.J."/>
            <person name="Karaoz U."/>
            <person name="Brodie E.L."/>
            <person name="Williams K.H."/>
            <person name="Hubbard S.S."/>
            <person name="Banfield J.F."/>
        </authorList>
    </citation>
    <scope>NUCLEOTIDE SEQUENCE [LARGE SCALE GENOMIC DNA]</scope>
</reference>
<name>A0A1G1Z8Z6_9BACT</name>
<dbReference type="GO" id="GO:0005694">
    <property type="term" value="C:chromosome"/>
    <property type="evidence" value="ECO:0007669"/>
    <property type="project" value="TreeGrafter"/>
</dbReference>
<proteinExistence type="inferred from homology"/>
<feature type="domain" description="ParB-like N-terminal" evidence="4">
    <location>
        <begin position="21"/>
        <end position="119"/>
    </location>
</feature>
<dbReference type="EMBL" id="MHJA01000015">
    <property type="protein sequence ID" value="OGY61101.1"/>
    <property type="molecule type" value="Genomic_DNA"/>
</dbReference>
<dbReference type="STRING" id="1797692.A3I33_01185"/>
<dbReference type="Pfam" id="PF23552">
    <property type="entry name" value="ParB_C"/>
    <property type="match status" value="1"/>
</dbReference>
<gene>
    <name evidence="5" type="ORF">A3I33_01185</name>
</gene>
<dbReference type="NCBIfam" id="TIGR00180">
    <property type="entry name" value="parB_part"/>
    <property type="match status" value="1"/>
</dbReference>
<keyword evidence="2" id="KW-0159">Chromosome partition</keyword>
<dbReference type="GO" id="GO:0007059">
    <property type="term" value="P:chromosome segregation"/>
    <property type="evidence" value="ECO:0007669"/>
    <property type="project" value="UniProtKB-KW"/>
</dbReference>
<dbReference type="SUPFAM" id="SSF109709">
    <property type="entry name" value="KorB DNA-binding domain-like"/>
    <property type="match status" value="1"/>
</dbReference>
<dbReference type="InterPro" id="IPR003115">
    <property type="entry name" value="ParB_N"/>
</dbReference>
<dbReference type="InterPro" id="IPR036086">
    <property type="entry name" value="ParB/Sulfiredoxin_sf"/>
</dbReference>
<dbReference type="PANTHER" id="PTHR33375">
    <property type="entry name" value="CHROMOSOME-PARTITIONING PROTEIN PARB-RELATED"/>
    <property type="match status" value="1"/>
</dbReference>
<dbReference type="InterPro" id="IPR041468">
    <property type="entry name" value="HTH_ParB/Spo0J"/>
</dbReference>
<dbReference type="FunFam" id="1.10.10.2830:FF:000001">
    <property type="entry name" value="Chromosome partitioning protein ParB"/>
    <property type="match status" value="1"/>
</dbReference>
<comment type="caution">
    <text evidence="5">The sequence shown here is derived from an EMBL/GenBank/DDBJ whole genome shotgun (WGS) entry which is preliminary data.</text>
</comment>
<dbReference type="Pfam" id="PF02195">
    <property type="entry name" value="ParB_N"/>
    <property type="match status" value="1"/>
</dbReference>
<dbReference type="Proteomes" id="UP000176544">
    <property type="component" value="Unassembled WGS sequence"/>
</dbReference>
<dbReference type="SMART" id="SM00470">
    <property type="entry name" value="ParB"/>
    <property type="match status" value="1"/>
</dbReference>
<dbReference type="PANTHER" id="PTHR33375:SF1">
    <property type="entry name" value="CHROMOSOME-PARTITIONING PROTEIN PARB-RELATED"/>
    <property type="match status" value="1"/>
</dbReference>
<dbReference type="InterPro" id="IPR004437">
    <property type="entry name" value="ParB/RepB/Spo0J"/>
</dbReference>
<accession>A0A1G1Z8Z6</accession>
<evidence type="ECO:0000259" key="4">
    <source>
        <dbReference type="SMART" id="SM00470"/>
    </source>
</evidence>
<dbReference type="Gene3D" id="1.10.10.2830">
    <property type="match status" value="1"/>
</dbReference>
<evidence type="ECO:0000256" key="1">
    <source>
        <dbReference type="ARBA" id="ARBA00006295"/>
    </source>
</evidence>
<evidence type="ECO:0000256" key="3">
    <source>
        <dbReference type="ARBA" id="ARBA00023125"/>
    </source>
</evidence>
<dbReference type="GO" id="GO:0003677">
    <property type="term" value="F:DNA binding"/>
    <property type="evidence" value="ECO:0007669"/>
    <property type="project" value="UniProtKB-KW"/>
</dbReference>
<protein>
    <recommendedName>
        <fullName evidence="4">ParB-like N-terminal domain-containing protein</fullName>
    </recommendedName>
</protein>
<dbReference type="AlphaFoldDB" id="A0A1G1Z8Z6"/>
<evidence type="ECO:0000313" key="5">
    <source>
        <dbReference type="EMBL" id="OGY61101.1"/>
    </source>
</evidence>
<dbReference type="CDD" id="cd16393">
    <property type="entry name" value="SPO0J_N"/>
    <property type="match status" value="1"/>
</dbReference>
<keyword evidence="3" id="KW-0238">DNA-binding</keyword>
<sequence>MSVPSVYINAKPEEKVEDAVFQIEVDKIFPNPHQPRKYFDEDALRELALSIREFGILQPLVISKVESESETGWTVRYELVTGERRLMAAKIAGLHTVPAIIRKEPDDREKLEIAVIENIQREDLNPIEFARAVARLQDEFGLTQREIAVRIGKSRETIANAVRLLGLPTEIQNAVAEGKLSESHARLLLSVDDAALRFEVFEDILKYSLNVRETDLRIKRGRGGVATEDAIVQINPEIETLKYKLEEFLGTKIGLQSKGASGKITINFYSPQELEAIVDKVIKQNDNQSPLPPSES</sequence>
<evidence type="ECO:0000313" key="6">
    <source>
        <dbReference type="Proteomes" id="UP000176544"/>
    </source>
</evidence>
<dbReference type="Pfam" id="PF17762">
    <property type="entry name" value="HTH_ParB"/>
    <property type="match status" value="1"/>
</dbReference>
<evidence type="ECO:0000256" key="2">
    <source>
        <dbReference type="ARBA" id="ARBA00022829"/>
    </source>
</evidence>
<dbReference type="FunFam" id="3.90.1530.30:FF:000001">
    <property type="entry name" value="Chromosome partitioning protein ParB"/>
    <property type="match status" value="1"/>
</dbReference>
<dbReference type="InterPro" id="IPR050336">
    <property type="entry name" value="Chromosome_partition/occlusion"/>
</dbReference>